<dbReference type="InterPro" id="IPR016772">
    <property type="entry name" value="UCP020408"/>
</dbReference>
<proteinExistence type="inferred from homology"/>
<organism evidence="2 3">
    <name type="scientific">Seleniivibrio woodruffii</name>
    <dbReference type="NCBI Taxonomy" id="1078050"/>
    <lineage>
        <taxon>Bacteria</taxon>
        <taxon>Pseudomonadati</taxon>
        <taxon>Deferribacterota</taxon>
        <taxon>Deferribacteres</taxon>
        <taxon>Deferribacterales</taxon>
        <taxon>Geovibrionaceae</taxon>
        <taxon>Seleniivibrio</taxon>
    </lineage>
</organism>
<gene>
    <name evidence="2" type="ORF">C8D98_2270</name>
</gene>
<protein>
    <submittedName>
        <fullName evidence="2">Uncharacterized protein DUF2325</fullName>
    </submittedName>
</protein>
<dbReference type="Pfam" id="PF10087">
    <property type="entry name" value="DUF2325"/>
    <property type="match status" value="1"/>
</dbReference>
<evidence type="ECO:0000256" key="1">
    <source>
        <dbReference type="ARBA" id="ARBA00007189"/>
    </source>
</evidence>
<reference evidence="2 3" key="1">
    <citation type="submission" date="2019-03" db="EMBL/GenBank/DDBJ databases">
        <title>Genomic Encyclopedia of Type Strains, Phase IV (KMG-IV): sequencing the most valuable type-strain genomes for metagenomic binning, comparative biology and taxonomic classification.</title>
        <authorList>
            <person name="Goeker M."/>
        </authorList>
    </citation>
    <scope>NUCLEOTIDE SEQUENCE [LARGE SCALE GENOMIC DNA]</scope>
    <source>
        <strain evidence="2 3">DSM 24984</strain>
    </source>
</reference>
<dbReference type="AlphaFoldDB" id="A0A4R1K5V1"/>
<comment type="similarity">
    <text evidence="1">Belongs to the UPF0751 family.</text>
</comment>
<keyword evidence="3" id="KW-1185">Reference proteome</keyword>
<evidence type="ECO:0000313" key="3">
    <source>
        <dbReference type="Proteomes" id="UP000294614"/>
    </source>
</evidence>
<accession>A0A4R1K5V1</accession>
<name>A0A4R1K5V1_9BACT</name>
<dbReference type="RefSeq" id="WP_132874249.1">
    <property type="nucleotide sequence ID" value="NZ_JBLJBI010000003.1"/>
</dbReference>
<comment type="caution">
    <text evidence="2">The sequence shown here is derived from an EMBL/GenBank/DDBJ whole genome shotgun (WGS) entry which is preliminary data.</text>
</comment>
<dbReference type="EMBL" id="SMGG01000006">
    <property type="protein sequence ID" value="TCK59337.1"/>
    <property type="molecule type" value="Genomic_DNA"/>
</dbReference>
<dbReference type="OrthoDB" id="5396775at2"/>
<evidence type="ECO:0000313" key="2">
    <source>
        <dbReference type="EMBL" id="TCK59337.1"/>
    </source>
</evidence>
<sequence>MKLCILGGLKRRENDYVDVCARLGCKAKVFNEVTKSFEDNIKCTDCVVFLTGMSSHNMLNAARKICRKRGIDFVVTDKTSPESVSGVVRDVMTAAGR</sequence>
<dbReference type="Proteomes" id="UP000294614">
    <property type="component" value="Unassembled WGS sequence"/>
</dbReference>